<dbReference type="EMBL" id="JAVLVU010000001">
    <property type="protein sequence ID" value="MDT3403514.1"/>
    <property type="molecule type" value="Genomic_DNA"/>
</dbReference>
<evidence type="ECO:0000256" key="1">
    <source>
        <dbReference type="ARBA" id="ARBA00022617"/>
    </source>
</evidence>
<dbReference type="Proteomes" id="UP001258315">
    <property type="component" value="Unassembled WGS sequence"/>
</dbReference>
<dbReference type="InterPro" id="IPR009056">
    <property type="entry name" value="Cyt_c-like_dom"/>
</dbReference>
<reference evidence="7" key="1">
    <citation type="submission" date="2023-07" db="EMBL/GenBank/DDBJ databases">
        <title>Functional and genomic diversity of the sorghum phyllosphere microbiome.</title>
        <authorList>
            <person name="Shade A."/>
        </authorList>
    </citation>
    <scope>NUCLEOTIDE SEQUENCE [LARGE SCALE GENOMIC DNA]</scope>
    <source>
        <strain evidence="7">SORGH_AS_0422</strain>
    </source>
</reference>
<dbReference type="InterPro" id="IPR036909">
    <property type="entry name" value="Cyt_c-like_dom_sf"/>
</dbReference>
<dbReference type="InterPro" id="IPR051459">
    <property type="entry name" value="Cytochrome_c-type_DH"/>
</dbReference>
<dbReference type="PANTHER" id="PTHR35008:SF8">
    <property type="entry name" value="ALCOHOL DEHYDROGENASE CYTOCHROME C SUBUNIT"/>
    <property type="match status" value="1"/>
</dbReference>
<accession>A0ABU3GUR4</accession>
<keyword evidence="3 4" id="KW-0408">Iron</keyword>
<dbReference type="Gene3D" id="1.10.760.10">
    <property type="entry name" value="Cytochrome c-like domain"/>
    <property type="match status" value="1"/>
</dbReference>
<dbReference type="PANTHER" id="PTHR35008">
    <property type="entry name" value="BLL4482 PROTEIN-RELATED"/>
    <property type="match status" value="1"/>
</dbReference>
<proteinExistence type="predicted"/>
<keyword evidence="1 4" id="KW-0349">Heme</keyword>
<dbReference type="Pfam" id="PF00034">
    <property type="entry name" value="Cytochrom_C"/>
    <property type="match status" value="1"/>
</dbReference>
<protein>
    <submittedName>
        <fullName evidence="6">Mono/diheme cytochrome c family protein</fullName>
    </submittedName>
</protein>
<dbReference type="PROSITE" id="PS51007">
    <property type="entry name" value="CYTC"/>
    <property type="match status" value="1"/>
</dbReference>
<sequence length="165" mass="17656">MLFYIFEGADHPVNHQKPMRTLKVIPLILIGLVGLSAQAQTKKSVAKTKTATTAAGDITASAKRGQVVYASNCLVCHMADGGGVPGMNAPLVKTSYVLGSKQSLINVLLKGMQGVEIDGEEYRNVMPPFTQLTNQQIADVLTYVRNNFGNKAPAITVKDVAAVRK</sequence>
<comment type="caution">
    <text evidence="6">The sequence shown here is derived from an EMBL/GenBank/DDBJ whole genome shotgun (WGS) entry which is preliminary data.</text>
</comment>
<evidence type="ECO:0000313" key="7">
    <source>
        <dbReference type="Proteomes" id="UP001258315"/>
    </source>
</evidence>
<evidence type="ECO:0000313" key="6">
    <source>
        <dbReference type="EMBL" id="MDT3403514.1"/>
    </source>
</evidence>
<keyword evidence="2 4" id="KW-0479">Metal-binding</keyword>
<keyword evidence="7" id="KW-1185">Reference proteome</keyword>
<feature type="domain" description="Cytochrome c" evidence="5">
    <location>
        <begin position="60"/>
        <end position="148"/>
    </location>
</feature>
<evidence type="ECO:0000256" key="2">
    <source>
        <dbReference type="ARBA" id="ARBA00022723"/>
    </source>
</evidence>
<dbReference type="SUPFAM" id="SSF46626">
    <property type="entry name" value="Cytochrome c"/>
    <property type="match status" value="1"/>
</dbReference>
<evidence type="ECO:0000256" key="3">
    <source>
        <dbReference type="ARBA" id="ARBA00023004"/>
    </source>
</evidence>
<evidence type="ECO:0000259" key="5">
    <source>
        <dbReference type="PROSITE" id="PS51007"/>
    </source>
</evidence>
<organism evidence="6 7">
    <name type="scientific">Mucilaginibacter terrae</name>
    <dbReference type="NCBI Taxonomy" id="1955052"/>
    <lineage>
        <taxon>Bacteria</taxon>
        <taxon>Pseudomonadati</taxon>
        <taxon>Bacteroidota</taxon>
        <taxon>Sphingobacteriia</taxon>
        <taxon>Sphingobacteriales</taxon>
        <taxon>Sphingobacteriaceae</taxon>
        <taxon>Mucilaginibacter</taxon>
    </lineage>
</organism>
<gene>
    <name evidence="6" type="ORF">QE417_002586</name>
</gene>
<evidence type="ECO:0000256" key="4">
    <source>
        <dbReference type="PROSITE-ProRule" id="PRU00433"/>
    </source>
</evidence>
<name>A0ABU3GUR4_9SPHI</name>